<dbReference type="SUPFAM" id="SSF46626">
    <property type="entry name" value="Cytochrome c"/>
    <property type="match status" value="1"/>
</dbReference>
<dbReference type="InterPro" id="IPR036909">
    <property type="entry name" value="Cyt_c-like_dom_sf"/>
</dbReference>
<dbReference type="STRING" id="314225.ELI_10285"/>
<keyword evidence="8" id="KW-1133">Transmembrane helix</keyword>
<evidence type="ECO:0000313" key="10">
    <source>
        <dbReference type="EMBL" id="ABC64149.1"/>
    </source>
</evidence>
<keyword evidence="3 6" id="KW-0479">Metal-binding</keyword>
<dbReference type="GO" id="GO:0009055">
    <property type="term" value="F:electron transfer activity"/>
    <property type="evidence" value="ECO:0007669"/>
    <property type="project" value="InterPro"/>
</dbReference>
<evidence type="ECO:0000259" key="9">
    <source>
        <dbReference type="PROSITE" id="PS51007"/>
    </source>
</evidence>
<dbReference type="RefSeq" id="WP_011414976.1">
    <property type="nucleotide sequence ID" value="NC_007722.1"/>
</dbReference>
<protein>
    <submittedName>
        <fullName evidence="10">Cytochrome C</fullName>
    </submittedName>
</protein>
<evidence type="ECO:0000256" key="1">
    <source>
        <dbReference type="ARBA" id="ARBA00022448"/>
    </source>
</evidence>
<organism evidence="10 11">
    <name type="scientific">Erythrobacter litoralis (strain HTCC2594)</name>
    <dbReference type="NCBI Taxonomy" id="314225"/>
    <lineage>
        <taxon>Bacteria</taxon>
        <taxon>Pseudomonadati</taxon>
        <taxon>Pseudomonadota</taxon>
        <taxon>Alphaproteobacteria</taxon>
        <taxon>Sphingomonadales</taxon>
        <taxon>Erythrobacteraceae</taxon>
        <taxon>Erythrobacter/Porphyrobacter group</taxon>
        <taxon>Erythrobacter</taxon>
    </lineage>
</organism>
<dbReference type="Pfam" id="PF00034">
    <property type="entry name" value="Cytochrom_C"/>
    <property type="match status" value="1"/>
</dbReference>
<dbReference type="KEGG" id="eli:ELI_10285"/>
<dbReference type="EMBL" id="CP000157">
    <property type="protein sequence ID" value="ABC64149.1"/>
    <property type="molecule type" value="Genomic_DNA"/>
</dbReference>
<evidence type="ECO:0000256" key="2">
    <source>
        <dbReference type="ARBA" id="ARBA00022617"/>
    </source>
</evidence>
<evidence type="ECO:0000256" key="5">
    <source>
        <dbReference type="ARBA" id="ARBA00023004"/>
    </source>
</evidence>
<feature type="region of interest" description="Disordered" evidence="7">
    <location>
        <begin position="185"/>
        <end position="225"/>
    </location>
</feature>
<evidence type="ECO:0000313" key="11">
    <source>
        <dbReference type="Proteomes" id="UP000008808"/>
    </source>
</evidence>
<name>Q2N842_ERYLH</name>
<dbReference type="AlphaFoldDB" id="Q2N842"/>
<dbReference type="GO" id="GO:0046872">
    <property type="term" value="F:metal ion binding"/>
    <property type="evidence" value="ECO:0007669"/>
    <property type="project" value="UniProtKB-KW"/>
</dbReference>
<reference evidence="11" key="1">
    <citation type="journal article" date="2009" name="J. Bacteriol.">
        <title>Complete genome sequence of Erythrobacter litoralis HTCC2594.</title>
        <authorList>
            <person name="Oh H.M."/>
            <person name="Giovannoni S.J."/>
            <person name="Ferriera S."/>
            <person name="Johnson J."/>
            <person name="Cho J.C."/>
        </authorList>
    </citation>
    <scope>NUCLEOTIDE SEQUENCE [LARGE SCALE GENOMIC DNA]</scope>
    <source>
        <strain evidence="11">HTCC2594</strain>
    </source>
</reference>
<feature type="compositionally biased region" description="Gly residues" evidence="7">
    <location>
        <begin position="187"/>
        <end position="200"/>
    </location>
</feature>
<dbReference type="Gene3D" id="1.10.760.10">
    <property type="entry name" value="Cytochrome c-like domain"/>
    <property type="match status" value="1"/>
</dbReference>
<keyword evidence="2 6" id="KW-0349">Heme</keyword>
<keyword evidence="5 6" id="KW-0408">Iron</keyword>
<dbReference type="OrthoDB" id="9805828at2"/>
<keyword evidence="8" id="KW-0812">Transmembrane</keyword>
<sequence>MDKQNTIFGWVLFSGIVGLGLAIVSGKYFHADNLEAPENPGYFVAGAAEGGGGAEEMTMAAALNMDGVDVSAGEAVFAKCTACHTIEQGGANGIGPNLYGIMGKDIASLAGFAYSDALSAKEGAWTWDEMNAWLKSPRGYANGTKMSFAGLSKIEDRAAVALYMNSMGSNIPVPEYVEAVAAEAEGAEGGATDGEAGVEGGAIDPVEAAEAMDMAQPVPGNPPGT</sequence>
<gene>
    <name evidence="10" type="ordered locus">ELI_10285</name>
</gene>
<accession>Q2N842</accession>
<keyword evidence="8" id="KW-0472">Membrane</keyword>
<evidence type="ECO:0000256" key="3">
    <source>
        <dbReference type="ARBA" id="ARBA00022723"/>
    </source>
</evidence>
<keyword evidence="11" id="KW-1185">Reference proteome</keyword>
<keyword evidence="4" id="KW-0249">Electron transport</keyword>
<keyword evidence="1" id="KW-0813">Transport</keyword>
<dbReference type="PRINTS" id="PR00604">
    <property type="entry name" value="CYTCHRMECIAB"/>
</dbReference>
<evidence type="ECO:0000256" key="8">
    <source>
        <dbReference type="SAM" id="Phobius"/>
    </source>
</evidence>
<evidence type="ECO:0000256" key="7">
    <source>
        <dbReference type="SAM" id="MobiDB-lite"/>
    </source>
</evidence>
<dbReference type="PANTHER" id="PTHR11961">
    <property type="entry name" value="CYTOCHROME C"/>
    <property type="match status" value="1"/>
</dbReference>
<dbReference type="Proteomes" id="UP000008808">
    <property type="component" value="Chromosome"/>
</dbReference>
<feature type="domain" description="Cytochrome c" evidence="9">
    <location>
        <begin position="68"/>
        <end position="168"/>
    </location>
</feature>
<feature type="transmembrane region" description="Helical" evidence="8">
    <location>
        <begin position="7"/>
        <end position="29"/>
    </location>
</feature>
<dbReference type="GO" id="GO:0020037">
    <property type="term" value="F:heme binding"/>
    <property type="evidence" value="ECO:0007669"/>
    <property type="project" value="InterPro"/>
</dbReference>
<dbReference type="HOGENOM" id="CLU_060944_4_0_5"/>
<dbReference type="PROSITE" id="PS51007">
    <property type="entry name" value="CYTC"/>
    <property type="match status" value="1"/>
</dbReference>
<evidence type="ECO:0000256" key="6">
    <source>
        <dbReference type="PROSITE-ProRule" id="PRU00433"/>
    </source>
</evidence>
<dbReference type="InterPro" id="IPR002327">
    <property type="entry name" value="Cyt_c_1A/1B"/>
</dbReference>
<proteinExistence type="predicted"/>
<dbReference type="InterPro" id="IPR009056">
    <property type="entry name" value="Cyt_c-like_dom"/>
</dbReference>
<dbReference type="eggNOG" id="COG3474">
    <property type="taxonomic scope" value="Bacteria"/>
</dbReference>
<evidence type="ECO:0000256" key="4">
    <source>
        <dbReference type="ARBA" id="ARBA00022982"/>
    </source>
</evidence>